<name>A0A2K9E5S7_9FIRM</name>
<dbReference type="EMBL" id="CP025197">
    <property type="protein sequence ID" value="AUG57728.1"/>
    <property type="molecule type" value="Genomic_DNA"/>
</dbReference>
<evidence type="ECO:0000313" key="14">
    <source>
        <dbReference type="Proteomes" id="UP000239720"/>
    </source>
</evidence>
<dbReference type="PANTHER" id="PTHR33909">
    <property type="entry name" value="SEC TRANSLOCON ACCESSORY COMPLEX SUBUNIT YAJC"/>
    <property type="match status" value="1"/>
</dbReference>
<comment type="similarity">
    <text evidence="2">Belongs to the YajC family.</text>
</comment>
<keyword evidence="7 10" id="KW-1133">Transmembrane helix</keyword>
<sequence length="102" mass="11267">MGGEAPNNVGAGGSILGALTMPLLFIVFMYFLIIRPQRKRQQQHQELVNSVTVGETVTTSGGIVGKVINIKDDEVVIETSVERTQIKIKKWAISDVERLEEE</sequence>
<keyword evidence="3" id="KW-0813">Transport</keyword>
<evidence type="ECO:0000256" key="3">
    <source>
        <dbReference type="ARBA" id="ARBA00022448"/>
    </source>
</evidence>
<feature type="transmembrane region" description="Helical" evidence="10">
    <location>
        <begin position="12"/>
        <end position="33"/>
    </location>
</feature>
<dbReference type="Proteomes" id="UP000239720">
    <property type="component" value="Unassembled WGS sequence"/>
</dbReference>
<evidence type="ECO:0000256" key="1">
    <source>
        <dbReference type="ARBA" id="ARBA00004162"/>
    </source>
</evidence>
<dbReference type="EMBL" id="NEMB01000003">
    <property type="protein sequence ID" value="PQQ67619.1"/>
    <property type="molecule type" value="Genomic_DNA"/>
</dbReference>
<evidence type="ECO:0000256" key="7">
    <source>
        <dbReference type="ARBA" id="ARBA00022989"/>
    </source>
</evidence>
<reference evidence="12 14" key="2">
    <citation type="journal article" date="2018" name="Syst. Appl. Microbiol.">
        <title>Characterization and high-quality draft genome sequence of Herbivorax saccincola A7, an anaerobic, alkaliphilic, thermophilic, cellulolytic, and xylanolytic bacterium.</title>
        <authorList>
            <person name="Aikawa S."/>
            <person name="Baramee S."/>
            <person name="Sermsathanaswadi J."/>
            <person name="Thianheng P."/>
            <person name="Tachaapaikoon C."/>
            <person name="Shikata A."/>
            <person name="Waeonukul R."/>
            <person name="Pason P."/>
            <person name="Ratanakhanokchai K."/>
            <person name="Kosugi A."/>
        </authorList>
    </citation>
    <scope>NUCLEOTIDE SEQUENCE [LARGE SCALE GENOMIC DNA]</scope>
    <source>
        <strain evidence="12 14">A7</strain>
    </source>
</reference>
<dbReference type="InterPro" id="IPR003849">
    <property type="entry name" value="Preprotein_translocase_YajC"/>
</dbReference>
<keyword evidence="9 10" id="KW-0472">Membrane</keyword>
<keyword evidence="4" id="KW-1003">Cell membrane</keyword>
<dbReference type="PRINTS" id="PR01853">
    <property type="entry name" value="YAJCTRNLCASE"/>
</dbReference>
<comment type="subcellular location">
    <subcellularLocation>
        <location evidence="1">Cell membrane</location>
        <topology evidence="1">Single-pass membrane protein</topology>
    </subcellularLocation>
</comment>
<keyword evidence="13" id="KW-1185">Reference proteome</keyword>
<evidence type="ECO:0000313" key="11">
    <source>
        <dbReference type="EMBL" id="AUG57728.1"/>
    </source>
</evidence>
<keyword evidence="6" id="KW-0653">Protein transport</keyword>
<dbReference type="KEGG" id="hsc:HVS_09110"/>
<reference evidence="11 13" key="1">
    <citation type="submission" date="2017-12" db="EMBL/GenBank/DDBJ databases">
        <title>Complete genome sequence of Herbivorax saccincola GGR1, a novel Cellulosome-producing hydrolytic bacterium in a thermophilic biogas plant, established by Illumina and Nanopore MinION sequencing.</title>
        <authorList>
            <person name="Pechtl A."/>
            <person name="Ruckert C."/>
            <person name="Koeck D.E."/>
            <person name="Maus I."/>
            <person name="Winkler A."/>
            <person name="Kalinowski J."/>
            <person name="Puhler A."/>
            <person name="Schwarz W.W."/>
            <person name="Zverlov V.V."/>
            <person name="Schluter A."/>
            <person name="Liebl W."/>
        </authorList>
    </citation>
    <scope>NUCLEOTIDE SEQUENCE [LARGE SCALE GENOMIC DNA]</scope>
    <source>
        <strain evidence="11">GGR1</strain>
        <strain evidence="13">SR1</strain>
    </source>
</reference>
<evidence type="ECO:0000256" key="5">
    <source>
        <dbReference type="ARBA" id="ARBA00022692"/>
    </source>
</evidence>
<dbReference type="Pfam" id="PF02699">
    <property type="entry name" value="YajC"/>
    <property type="match status" value="1"/>
</dbReference>
<dbReference type="GO" id="GO:0005886">
    <property type="term" value="C:plasma membrane"/>
    <property type="evidence" value="ECO:0007669"/>
    <property type="project" value="UniProtKB-SubCell"/>
</dbReference>
<keyword evidence="5 10" id="KW-0812">Transmembrane</keyword>
<evidence type="ECO:0000313" key="12">
    <source>
        <dbReference type="EMBL" id="PQQ67619.1"/>
    </source>
</evidence>
<dbReference type="GO" id="GO:0015031">
    <property type="term" value="P:protein transport"/>
    <property type="evidence" value="ECO:0007669"/>
    <property type="project" value="UniProtKB-KW"/>
</dbReference>
<dbReference type="SMART" id="SM01323">
    <property type="entry name" value="YajC"/>
    <property type="match status" value="1"/>
</dbReference>
<evidence type="ECO:0000256" key="4">
    <source>
        <dbReference type="ARBA" id="ARBA00022475"/>
    </source>
</evidence>
<evidence type="ECO:0000256" key="8">
    <source>
        <dbReference type="ARBA" id="ARBA00023010"/>
    </source>
</evidence>
<organism evidence="11 13">
    <name type="scientific">Acetivibrio saccincola</name>
    <dbReference type="NCBI Taxonomy" id="1677857"/>
    <lineage>
        <taxon>Bacteria</taxon>
        <taxon>Bacillati</taxon>
        <taxon>Bacillota</taxon>
        <taxon>Clostridia</taxon>
        <taxon>Eubacteriales</taxon>
        <taxon>Oscillospiraceae</taxon>
        <taxon>Acetivibrio</taxon>
    </lineage>
</organism>
<accession>A0A2K9E5S7</accession>
<evidence type="ECO:0000256" key="2">
    <source>
        <dbReference type="ARBA" id="ARBA00006742"/>
    </source>
</evidence>
<protein>
    <submittedName>
        <fullName evidence="11">Preprotein translocase subunit YajC</fullName>
    </submittedName>
</protein>
<evidence type="ECO:0000256" key="10">
    <source>
        <dbReference type="SAM" id="Phobius"/>
    </source>
</evidence>
<evidence type="ECO:0000313" key="13">
    <source>
        <dbReference type="Proteomes" id="UP000233534"/>
    </source>
</evidence>
<evidence type="ECO:0000256" key="9">
    <source>
        <dbReference type="ARBA" id="ARBA00023136"/>
    </source>
</evidence>
<evidence type="ECO:0000256" key="6">
    <source>
        <dbReference type="ARBA" id="ARBA00022927"/>
    </source>
</evidence>
<proteinExistence type="inferred from homology"/>
<dbReference type="PANTHER" id="PTHR33909:SF1">
    <property type="entry name" value="SEC TRANSLOCON ACCESSORY COMPLEX SUBUNIT YAJC"/>
    <property type="match status" value="1"/>
</dbReference>
<dbReference type="NCBIfam" id="TIGR00739">
    <property type="entry name" value="yajC"/>
    <property type="match status" value="1"/>
</dbReference>
<keyword evidence="8" id="KW-0811">Translocation</keyword>
<gene>
    <name evidence="12" type="ORF">B9R14_13245</name>
    <name evidence="11" type="ORF">HVS_09110</name>
</gene>
<dbReference type="Proteomes" id="UP000233534">
    <property type="component" value="Chromosome"/>
</dbReference>
<dbReference type="RefSeq" id="WP_101301425.1">
    <property type="nucleotide sequence ID" value="NZ_CP025197.1"/>
</dbReference>
<dbReference type="OrthoDB" id="9800132at2"/>
<dbReference type="AlphaFoldDB" id="A0A2K9E5S7"/>